<dbReference type="PROSITE" id="PS50994">
    <property type="entry name" value="INTEGRASE"/>
    <property type="match status" value="1"/>
</dbReference>
<reference evidence="3" key="1">
    <citation type="submission" date="2017-03" db="EMBL/GenBank/DDBJ databases">
        <title>Phytopthora megakarya and P. palmivora, two closely related causual agents of cacao black pod achieved similar genome size and gene model numbers by different mechanisms.</title>
        <authorList>
            <person name="Ali S."/>
            <person name="Shao J."/>
            <person name="Larry D.J."/>
            <person name="Kronmiller B."/>
            <person name="Shen D."/>
            <person name="Strem M.D."/>
            <person name="Melnick R.L."/>
            <person name="Guiltinan M.J."/>
            <person name="Tyler B.M."/>
            <person name="Meinhardt L.W."/>
            <person name="Bailey B.A."/>
        </authorList>
    </citation>
    <scope>NUCLEOTIDE SEQUENCE [LARGE SCALE GENOMIC DNA]</scope>
    <source>
        <strain evidence="3">zdho120</strain>
    </source>
</reference>
<dbReference type="SUPFAM" id="SSF53098">
    <property type="entry name" value="Ribonuclease H-like"/>
    <property type="match status" value="1"/>
</dbReference>
<dbReference type="PANTHER" id="PTHR37984:SF5">
    <property type="entry name" value="PROTEIN NYNRIN-LIKE"/>
    <property type="match status" value="1"/>
</dbReference>
<dbReference type="OrthoDB" id="43583at2759"/>
<dbReference type="AlphaFoldDB" id="A0A225UZR9"/>
<dbReference type="Gene3D" id="3.30.420.10">
    <property type="entry name" value="Ribonuclease H-like superfamily/Ribonuclease H"/>
    <property type="match status" value="1"/>
</dbReference>
<dbReference type="GO" id="GO:0015074">
    <property type="term" value="P:DNA integration"/>
    <property type="evidence" value="ECO:0007669"/>
    <property type="project" value="InterPro"/>
</dbReference>
<dbReference type="Proteomes" id="UP000198211">
    <property type="component" value="Unassembled WGS sequence"/>
</dbReference>
<organism evidence="2 3">
    <name type="scientific">Phytophthora megakarya</name>
    <dbReference type="NCBI Taxonomy" id="4795"/>
    <lineage>
        <taxon>Eukaryota</taxon>
        <taxon>Sar</taxon>
        <taxon>Stramenopiles</taxon>
        <taxon>Oomycota</taxon>
        <taxon>Peronosporomycetes</taxon>
        <taxon>Peronosporales</taxon>
        <taxon>Peronosporaceae</taxon>
        <taxon>Phytophthora</taxon>
    </lineage>
</organism>
<proteinExistence type="predicted"/>
<dbReference type="InterPro" id="IPR036397">
    <property type="entry name" value="RNaseH_sf"/>
</dbReference>
<dbReference type="InterPro" id="IPR001584">
    <property type="entry name" value="Integrase_cat-core"/>
</dbReference>
<dbReference type="GO" id="GO:0003676">
    <property type="term" value="F:nucleic acid binding"/>
    <property type="evidence" value="ECO:0007669"/>
    <property type="project" value="InterPro"/>
</dbReference>
<evidence type="ECO:0000259" key="1">
    <source>
        <dbReference type="PROSITE" id="PS50994"/>
    </source>
</evidence>
<accession>A0A225UZR9</accession>
<sequence>MALSLSTTSTSTGTEFTGNEFQELLKSYGIEAKPITVKNPQANAICERVHLELMNIVRCYESVDWKKSLYYAAFAVRASYHSTLNASPGQLIFGQDMISRQLYQAKWSYLSKRRFEAILQDNDRENDKRIKHFYNAGDHVMLRIPKTFRAKTRAVAQGPFTIKQVHNNGTVTIDKGATTQQVSIRRIFPC</sequence>
<evidence type="ECO:0000313" key="2">
    <source>
        <dbReference type="EMBL" id="OWY98512.1"/>
    </source>
</evidence>
<name>A0A225UZR9_9STRA</name>
<protein>
    <submittedName>
        <fullName evidence="2">Pol Polyprotein</fullName>
    </submittedName>
</protein>
<comment type="caution">
    <text evidence="2">The sequence shown here is derived from an EMBL/GenBank/DDBJ whole genome shotgun (WGS) entry which is preliminary data.</text>
</comment>
<dbReference type="PANTHER" id="PTHR37984">
    <property type="entry name" value="PROTEIN CBG26694"/>
    <property type="match status" value="1"/>
</dbReference>
<keyword evidence="3" id="KW-1185">Reference proteome</keyword>
<dbReference type="InterPro" id="IPR050951">
    <property type="entry name" value="Retrovirus_Pol_polyprotein"/>
</dbReference>
<evidence type="ECO:0000313" key="3">
    <source>
        <dbReference type="Proteomes" id="UP000198211"/>
    </source>
</evidence>
<gene>
    <name evidence="2" type="ORF">PHMEG_00030710</name>
</gene>
<dbReference type="InterPro" id="IPR012337">
    <property type="entry name" value="RNaseH-like_sf"/>
</dbReference>
<dbReference type="EMBL" id="NBNE01009333">
    <property type="protein sequence ID" value="OWY98512.1"/>
    <property type="molecule type" value="Genomic_DNA"/>
</dbReference>
<feature type="domain" description="Integrase catalytic" evidence="1">
    <location>
        <begin position="1"/>
        <end position="96"/>
    </location>
</feature>